<dbReference type="Proteomes" id="UP000617402">
    <property type="component" value="Unassembled WGS sequence"/>
</dbReference>
<proteinExistence type="predicted"/>
<accession>A0ABR7T836</accession>
<sequence>MVALTPESIRIIRNHLGLTQGQLARRSGISTSLVSSIEREEKRLLPEVEQHIRTALAISEDTIREILVLHSKINGQR</sequence>
<dbReference type="SMART" id="SM00530">
    <property type="entry name" value="HTH_XRE"/>
    <property type="match status" value="1"/>
</dbReference>
<dbReference type="RefSeq" id="WP_188041975.1">
    <property type="nucleotide sequence ID" value="NZ_JACVHF010000047.1"/>
</dbReference>
<dbReference type="SUPFAM" id="SSF47413">
    <property type="entry name" value="lambda repressor-like DNA-binding domains"/>
    <property type="match status" value="1"/>
</dbReference>
<dbReference type="EMBL" id="JACVHF010000047">
    <property type="protein sequence ID" value="MBC9786555.1"/>
    <property type="molecule type" value="Genomic_DNA"/>
</dbReference>
<dbReference type="InterPro" id="IPR001387">
    <property type="entry name" value="Cro/C1-type_HTH"/>
</dbReference>
<name>A0ABR7T836_HELCL</name>
<feature type="domain" description="HTH cro/C1-type" evidence="1">
    <location>
        <begin position="9"/>
        <end position="63"/>
    </location>
</feature>
<evidence type="ECO:0000313" key="3">
    <source>
        <dbReference type="Proteomes" id="UP000617402"/>
    </source>
</evidence>
<evidence type="ECO:0000259" key="1">
    <source>
        <dbReference type="PROSITE" id="PS50943"/>
    </source>
</evidence>
<keyword evidence="3" id="KW-1185">Reference proteome</keyword>
<comment type="caution">
    <text evidence="2">The sequence shown here is derived from an EMBL/GenBank/DDBJ whole genome shotgun (WGS) entry which is preliminary data.</text>
</comment>
<reference evidence="2 3" key="1">
    <citation type="submission" date="2020-07" db="EMBL/GenBank/DDBJ databases">
        <title>Draft whole-genome sequence of Heliobacterium chlorum DSM 3682, type strain.</title>
        <authorList>
            <person name="Kyndt J.A."/>
            <person name="Meyer T.E."/>
            <person name="Imhoff J.F."/>
        </authorList>
    </citation>
    <scope>NUCLEOTIDE SEQUENCE [LARGE SCALE GENOMIC DNA]</scope>
    <source>
        <strain evidence="2 3">DSM 3682</strain>
    </source>
</reference>
<dbReference type="Gene3D" id="1.10.260.40">
    <property type="entry name" value="lambda repressor-like DNA-binding domains"/>
    <property type="match status" value="1"/>
</dbReference>
<organism evidence="2 3">
    <name type="scientific">Heliobacterium chlorum</name>
    <dbReference type="NCBI Taxonomy" id="2698"/>
    <lineage>
        <taxon>Bacteria</taxon>
        <taxon>Bacillati</taxon>
        <taxon>Bacillota</taxon>
        <taxon>Clostridia</taxon>
        <taxon>Eubacteriales</taxon>
        <taxon>Heliobacteriaceae</taxon>
        <taxon>Heliobacterium</taxon>
    </lineage>
</organism>
<gene>
    <name evidence="2" type="ORF">H1S01_19050</name>
</gene>
<dbReference type="InterPro" id="IPR010982">
    <property type="entry name" value="Lambda_DNA-bd_dom_sf"/>
</dbReference>
<dbReference type="PROSITE" id="PS50943">
    <property type="entry name" value="HTH_CROC1"/>
    <property type="match status" value="1"/>
</dbReference>
<dbReference type="CDD" id="cd00093">
    <property type="entry name" value="HTH_XRE"/>
    <property type="match status" value="1"/>
</dbReference>
<dbReference type="Pfam" id="PF01381">
    <property type="entry name" value="HTH_3"/>
    <property type="match status" value="1"/>
</dbReference>
<evidence type="ECO:0000313" key="2">
    <source>
        <dbReference type="EMBL" id="MBC9786555.1"/>
    </source>
</evidence>
<protein>
    <submittedName>
        <fullName evidence="2">Helix-turn-helix transcriptional regulator</fullName>
    </submittedName>
</protein>